<accession>A0A6A6XSZ3</accession>
<organism evidence="3 4">
    <name type="scientific">Melanomma pulvis-pyrius CBS 109.77</name>
    <dbReference type="NCBI Taxonomy" id="1314802"/>
    <lineage>
        <taxon>Eukaryota</taxon>
        <taxon>Fungi</taxon>
        <taxon>Dikarya</taxon>
        <taxon>Ascomycota</taxon>
        <taxon>Pezizomycotina</taxon>
        <taxon>Dothideomycetes</taxon>
        <taxon>Pleosporomycetidae</taxon>
        <taxon>Pleosporales</taxon>
        <taxon>Melanommataceae</taxon>
        <taxon>Melanomma</taxon>
    </lineage>
</organism>
<dbReference type="InterPro" id="IPR052557">
    <property type="entry name" value="CAP/Cytokinesis_protein"/>
</dbReference>
<reference evidence="3" key="1">
    <citation type="journal article" date="2020" name="Stud. Mycol.">
        <title>101 Dothideomycetes genomes: a test case for predicting lifestyles and emergence of pathogens.</title>
        <authorList>
            <person name="Haridas S."/>
            <person name="Albert R."/>
            <person name="Binder M."/>
            <person name="Bloem J."/>
            <person name="Labutti K."/>
            <person name="Salamov A."/>
            <person name="Andreopoulos B."/>
            <person name="Baker S."/>
            <person name="Barry K."/>
            <person name="Bills G."/>
            <person name="Bluhm B."/>
            <person name="Cannon C."/>
            <person name="Castanera R."/>
            <person name="Culley D."/>
            <person name="Daum C."/>
            <person name="Ezra D."/>
            <person name="Gonzalez J."/>
            <person name="Henrissat B."/>
            <person name="Kuo A."/>
            <person name="Liang C."/>
            <person name="Lipzen A."/>
            <person name="Lutzoni F."/>
            <person name="Magnuson J."/>
            <person name="Mondo S."/>
            <person name="Nolan M."/>
            <person name="Ohm R."/>
            <person name="Pangilinan J."/>
            <person name="Park H.-J."/>
            <person name="Ramirez L."/>
            <person name="Alfaro M."/>
            <person name="Sun H."/>
            <person name="Tritt A."/>
            <person name="Yoshinaga Y."/>
            <person name="Zwiers L.-H."/>
            <person name="Turgeon B."/>
            <person name="Goodwin S."/>
            <person name="Spatafora J."/>
            <person name="Crous P."/>
            <person name="Grigoriev I."/>
        </authorList>
    </citation>
    <scope>NUCLEOTIDE SEQUENCE</scope>
    <source>
        <strain evidence="3">CBS 109.77</strain>
    </source>
</reference>
<feature type="compositionally biased region" description="Pro residues" evidence="1">
    <location>
        <begin position="85"/>
        <end position="99"/>
    </location>
</feature>
<feature type="region of interest" description="Disordered" evidence="1">
    <location>
        <begin position="164"/>
        <end position="239"/>
    </location>
</feature>
<name>A0A6A6XSZ3_9PLEO</name>
<dbReference type="Proteomes" id="UP000799757">
    <property type="component" value="Unassembled WGS sequence"/>
</dbReference>
<feature type="domain" description="Transglutaminase-like" evidence="2">
    <location>
        <begin position="335"/>
        <end position="450"/>
    </location>
</feature>
<dbReference type="InterPro" id="IPR002931">
    <property type="entry name" value="Transglutaminase-like"/>
</dbReference>
<dbReference type="AlphaFoldDB" id="A0A6A6XSZ3"/>
<feature type="compositionally biased region" description="Pro residues" evidence="1">
    <location>
        <begin position="209"/>
        <end position="218"/>
    </location>
</feature>
<dbReference type="GO" id="GO:0005737">
    <property type="term" value="C:cytoplasm"/>
    <property type="evidence" value="ECO:0007669"/>
    <property type="project" value="TreeGrafter"/>
</dbReference>
<dbReference type="PANTHER" id="PTHR46333">
    <property type="entry name" value="CYTOKINESIS PROTEIN 3"/>
    <property type="match status" value="1"/>
</dbReference>
<dbReference type="OrthoDB" id="6129702at2759"/>
<feature type="compositionally biased region" description="Basic and acidic residues" evidence="1">
    <location>
        <begin position="179"/>
        <end position="189"/>
    </location>
</feature>
<feature type="region of interest" description="Disordered" evidence="1">
    <location>
        <begin position="1"/>
        <end position="139"/>
    </location>
</feature>
<dbReference type="SUPFAM" id="SSF54001">
    <property type="entry name" value="Cysteine proteinases"/>
    <property type="match status" value="1"/>
</dbReference>
<evidence type="ECO:0000259" key="2">
    <source>
        <dbReference type="Pfam" id="PF01841"/>
    </source>
</evidence>
<protein>
    <recommendedName>
        <fullName evidence="2">Transglutaminase-like domain-containing protein</fullName>
    </recommendedName>
</protein>
<dbReference type="Pfam" id="PF01841">
    <property type="entry name" value="Transglut_core"/>
    <property type="match status" value="1"/>
</dbReference>
<gene>
    <name evidence="3" type="ORF">K505DRAFT_265966</name>
</gene>
<dbReference type="InterPro" id="IPR038765">
    <property type="entry name" value="Papain-like_cys_pep_sf"/>
</dbReference>
<feature type="region of interest" description="Disordered" evidence="1">
    <location>
        <begin position="252"/>
        <end position="280"/>
    </location>
</feature>
<feature type="compositionally biased region" description="Polar residues" evidence="1">
    <location>
        <begin position="58"/>
        <end position="77"/>
    </location>
</feature>
<sequence length="656" mass="71947">MAEQTQGSIKDRIAALNIEQVHPPTPSARPSYSYEQAPAKKRPPPPPPRPQPQLRQQTINNPPIFSNATTLTRQSGNLPIEEAPQPVPRISPALPPRPSPRIGSQQSPALPPRSSPALPPRKSSEHSMRRRDSSESVSTIASGISAYSLGSAASNGDQLYHIRAPAYDPSKLPALPPKKAPEPPKRDSATLRAMRSTSSDRPDKRLLPPVLPSRPTAPVPTRQESKAQEYLRPQRSQGFLSPRVSALSLGMNQSTEVPPPIPGRSWTTGNSAAQSNAPPPIPMASRPNLSAIMASKPLPGAAGSCLKCRDFSGPDAHASRFPRETIPSSDVGWLAVQLTSPFPSATDKARAIFTWLHHNVDYDVHSFFGGTVTNTTPERTLRSGLAVCSGYAGLFSALALKAGLESIVISGSGKGYGHTPLRPGDPLPPLKSDHAWNAVRIDNGEWKLIDSCWGAGNVNGRTEPYQRDFKPYHFTMDNDEFGLKHFPMDSSHFFRNDGRASISWEEYIMNDVEERLTLFSNATPEHGLGERTFLPAAKEIKVFDPQNDPDVRFQFAFICPHWDNERLGTGKPYVMVLHVGGRDGRKTDWIPFQTDGKVWWLDVDRRELGAPGQKVSVYAVNSFNNQDARGLTYAEYKSKKGRVAMGFAGIAMWELV</sequence>
<dbReference type="Gene3D" id="3.10.620.30">
    <property type="match status" value="1"/>
</dbReference>
<dbReference type="PANTHER" id="PTHR46333:SF5">
    <property type="entry name" value="TRANSGLUTAMINASE-LIKE DOMAIN-CONTAINING PROTEIN"/>
    <property type="match status" value="1"/>
</dbReference>
<keyword evidence="4" id="KW-1185">Reference proteome</keyword>
<proteinExistence type="predicted"/>
<evidence type="ECO:0000256" key="1">
    <source>
        <dbReference type="SAM" id="MobiDB-lite"/>
    </source>
</evidence>
<feature type="compositionally biased region" description="Basic and acidic residues" evidence="1">
    <location>
        <begin position="122"/>
        <end position="134"/>
    </location>
</feature>
<feature type="compositionally biased region" description="Polar residues" evidence="1">
    <location>
        <begin position="265"/>
        <end position="276"/>
    </location>
</feature>
<evidence type="ECO:0000313" key="3">
    <source>
        <dbReference type="EMBL" id="KAF2799343.1"/>
    </source>
</evidence>
<feature type="compositionally biased region" description="Pro residues" evidence="1">
    <location>
        <begin position="109"/>
        <end position="119"/>
    </location>
</feature>
<dbReference type="EMBL" id="MU001766">
    <property type="protein sequence ID" value="KAF2799343.1"/>
    <property type="molecule type" value="Genomic_DNA"/>
</dbReference>
<evidence type="ECO:0000313" key="4">
    <source>
        <dbReference type="Proteomes" id="UP000799757"/>
    </source>
</evidence>